<evidence type="ECO:0000256" key="7">
    <source>
        <dbReference type="SAM" id="Phobius"/>
    </source>
</evidence>
<evidence type="ECO:0000256" key="6">
    <source>
        <dbReference type="ARBA" id="ARBA00023136"/>
    </source>
</evidence>
<keyword evidence="5 7" id="KW-1133">Transmembrane helix</keyword>
<feature type="transmembrane region" description="Helical" evidence="7">
    <location>
        <begin position="261"/>
        <end position="278"/>
    </location>
</feature>
<evidence type="ECO:0000259" key="8">
    <source>
        <dbReference type="Pfam" id="PF00892"/>
    </source>
</evidence>
<protein>
    <submittedName>
        <fullName evidence="9">EamA family transporter</fullName>
    </submittedName>
</protein>
<name>A0ABT2MBP8_9MYCO</name>
<feature type="transmembrane region" description="Helical" evidence="7">
    <location>
        <begin position="173"/>
        <end position="193"/>
    </location>
</feature>
<feature type="transmembrane region" description="Helical" evidence="7">
    <location>
        <begin position="118"/>
        <end position="137"/>
    </location>
</feature>
<evidence type="ECO:0000256" key="1">
    <source>
        <dbReference type="ARBA" id="ARBA00004651"/>
    </source>
</evidence>
<feature type="transmembrane region" description="Helical" evidence="7">
    <location>
        <begin position="67"/>
        <end position="87"/>
    </location>
</feature>
<dbReference type="RefSeq" id="WP_260993712.1">
    <property type="nucleotide sequence ID" value="NZ_JAODWD010000003.1"/>
</dbReference>
<comment type="similarity">
    <text evidence="2">Belongs to the EamA transporter family.</text>
</comment>
<proteinExistence type="inferred from homology"/>
<feature type="transmembrane region" description="Helical" evidence="7">
    <location>
        <begin position="34"/>
        <end position="55"/>
    </location>
</feature>
<dbReference type="InterPro" id="IPR051258">
    <property type="entry name" value="Diverse_Substrate_Transporter"/>
</dbReference>
<feature type="domain" description="EamA" evidence="8">
    <location>
        <begin position="144"/>
        <end position="276"/>
    </location>
</feature>
<keyword evidence="4 7" id="KW-0812">Transmembrane</keyword>
<dbReference type="PANTHER" id="PTHR42920:SF5">
    <property type="entry name" value="EAMA DOMAIN-CONTAINING PROTEIN"/>
    <property type="match status" value="1"/>
</dbReference>
<evidence type="ECO:0000313" key="9">
    <source>
        <dbReference type="EMBL" id="MCT7659682.1"/>
    </source>
</evidence>
<keyword evidence="6 7" id="KW-0472">Membrane</keyword>
<organism evidence="9 10">
    <name type="scientific">Mycobacterium deserti</name>
    <dbReference type="NCBI Taxonomy" id="2978347"/>
    <lineage>
        <taxon>Bacteria</taxon>
        <taxon>Bacillati</taxon>
        <taxon>Actinomycetota</taxon>
        <taxon>Actinomycetes</taxon>
        <taxon>Mycobacteriales</taxon>
        <taxon>Mycobacteriaceae</taxon>
        <taxon>Mycobacterium</taxon>
    </lineage>
</organism>
<feature type="transmembrane region" description="Helical" evidence="7">
    <location>
        <begin position="93"/>
        <end position="111"/>
    </location>
</feature>
<feature type="transmembrane region" description="Helical" evidence="7">
    <location>
        <begin position="205"/>
        <end position="223"/>
    </location>
</feature>
<dbReference type="Proteomes" id="UP001206639">
    <property type="component" value="Unassembled WGS sequence"/>
</dbReference>
<dbReference type="PANTHER" id="PTHR42920">
    <property type="entry name" value="OS03G0707200 PROTEIN-RELATED"/>
    <property type="match status" value="1"/>
</dbReference>
<gene>
    <name evidence="9" type="ORF">N4S67_14760</name>
</gene>
<dbReference type="InterPro" id="IPR037185">
    <property type="entry name" value="EmrE-like"/>
</dbReference>
<sequence length="298" mass="30670">MRPRSPIGPALLVVFAAVSQEVGAAFAVGLFAAAGAVGAVFLRFFVAGAILCATVRPRMRDLSHRAWLSVAALAASLTAMNLAFYLALTRIPLGVAVTIEALGPLILSVVVSPRRSAWLWAVLAFAGVTLLGLTGLPDGYLDPAGVLFATVAGVCWAGYILASTRVATDFANLDALALATAIGALVVAPLAALTVDLDSMLRWEIIGLGVTVGVMSSVIPYSLELTSLRRLPPETFAILTCLSPVVAALAGWLVLAQSLTATGYLAIGLVTAASIGAVRSARGRREPPSSLPWAQASP</sequence>
<dbReference type="SUPFAM" id="SSF103481">
    <property type="entry name" value="Multidrug resistance efflux transporter EmrE"/>
    <property type="match status" value="1"/>
</dbReference>
<feature type="transmembrane region" description="Helical" evidence="7">
    <location>
        <begin position="235"/>
        <end position="255"/>
    </location>
</feature>
<accession>A0ABT2MBP8</accession>
<evidence type="ECO:0000256" key="4">
    <source>
        <dbReference type="ARBA" id="ARBA00022692"/>
    </source>
</evidence>
<evidence type="ECO:0000256" key="2">
    <source>
        <dbReference type="ARBA" id="ARBA00007362"/>
    </source>
</evidence>
<evidence type="ECO:0000313" key="10">
    <source>
        <dbReference type="Proteomes" id="UP001206639"/>
    </source>
</evidence>
<reference evidence="10" key="1">
    <citation type="submission" date="2023-07" db="EMBL/GenBank/DDBJ databases">
        <authorList>
            <person name="Deng Y."/>
            <person name="Zhang Y.-Q."/>
        </authorList>
    </citation>
    <scope>NUCLEOTIDE SEQUENCE [LARGE SCALE GENOMIC DNA]</scope>
    <source>
        <strain evidence="10">CPCC 205710</strain>
    </source>
</reference>
<keyword evidence="3" id="KW-1003">Cell membrane</keyword>
<evidence type="ECO:0000256" key="5">
    <source>
        <dbReference type="ARBA" id="ARBA00022989"/>
    </source>
</evidence>
<evidence type="ECO:0000256" key="3">
    <source>
        <dbReference type="ARBA" id="ARBA00022475"/>
    </source>
</evidence>
<feature type="transmembrane region" description="Helical" evidence="7">
    <location>
        <begin position="143"/>
        <end position="161"/>
    </location>
</feature>
<comment type="subcellular location">
    <subcellularLocation>
        <location evidence="1">Cell membrane</location>
        <topology evidence="1">Multi-pass membrane protein</topology>
    </subcellularLocation>
</comment>
<dbReference type="InterPro" id="IPR000620">
    <property type="entry name" value="EamA_dom"/>
</dbReference>
<keyword evidence="10" id="KW-1185">Reference proteome</keyword>
<dbReference type="EMBL" id="JAODWD010000003">
    <property type="protein sequence ID" value="MCT7659682.1"/>
    <property type="molecule type" value="Genomic_DNA"/>
</dbReference>
<dbReference type="Pfam" id="PF00892">
    <property type="entry name" value="EamA"/>
    <property type="match status" value="1"/>
</dbReference>
<comment type="caution">
    <text evidence="9">The sequence shown here is derived from an EMBL/GenBank/DDBJ whole genome shotgun (WGS) entry which is preliminary data.</text>
</comment>